<comment type="caution">
    <text evidence="2">The sequence shown here is derived from an EMBL/GenBank/DDBJ whole genome shotgun (WGS) entry which is preliminary data.</text>
</comment>
<proteinExistence type="predicted"/>
<feature type="transmembrane region" description="Helical" evidence="1">
    <location>
        <begin position="333"/>
        <end position="352"/>
    </location>
</feature>
<protein>
    <recommendedName>
        <fullName evidence="4">DUF998 domain-containing protein</fullName>
    </recommendedName>
</protein>
<feature type="transmembrane region" description="Helical" evidence="1">
    <location>
        <begin position="172"/>
        <end position="189"/>
    </location>
</feature>
<evidence type="ECO:0000256" key="1">
    <source>
        <dbReference type="SAM" id="Phobius"/>
    </source>
</evidence>
<keyword evidence="1" id="KW-0812">Transmembrane</keyword>
<keyword evidence="3" id="KW-1185">Reference proteome</keyword>
<feature type="transmembrane region" description="Helical" evidence="1">
    <location>
        <begin position="75"/>
        <end position="104"/>
    </location>
</feature>
<accession>A0A3M8AIW5</accession>
<feature type="transmembrane region" description="Helical" evidence="1">
    <location>
        <begin position="249"/>
        <end position="268"/>
    </location>
</feature>
<keyword evidence="1" id="KW-0472">Membrane</keyword>
<sequence>MLRSGPGLDRAPEAALPRFRPRPSASAGAFVGALVRNACRTLILAGVLVACVRLFVVHFHDPAGHSPALAEGPAWLIPVVAVAVALLALLVAVTPIVGPIFGVLDAALRVRAGLNGLAWGVIVMLAVQFTGDAFNAIPGGHEVVGLVLGSAMAVVTSHTHRRSVANDTYRTFNLMAMLLASGSLASMSLTPTGHWWAHNFSTLGTSDDVAAMCFNGAVVLSGGGIALMSGALTRALTASRFAVRRQGLVGMRVLISLIGVSLMGVGLVPIDGATGLHDSFASTAGASFGALVVGARWFARRMPRTLVVVSDVFLVFLATAWVAYALLSLVNLTLFEIVAFTLVFVWLITLVVTTHRGAEQAALAAAERGAVPAGSRVPAPPFTLATVRAFALSARDRGISTVMARSPRVEVEPPGLNLVSLGRT</sequence>
<feature type="transmembrane region" description="Helical" evidence="1">
    <location>
        <begin position="143"/>
        <end position="160"/>
    </location>
</feature>
<name>A0A3M8AIW5_9MICO</name>
<feature type="transmembrane region" description="Helical" evidence="1">
    <location>
        <begin position="42"/>
        <end position="60"/>
    </location>
</feature>
<keyword evidence="1" id="KW-1133">Transmembrane helix</keyword>
<evidence type="ECO:0000313" key="2">
    <source>
        <dbReference type="EMBL" id="RNB51134.1"/>
    </source>
</evidence>
<evidence type="ECO:0008006" key="4">
    <source>
        <dbReference type="Google" id="ProtNLM"/>
    </source>
</evidence>
<feature type="transmembrane region" description="Helical" evidence="1">
    <location>
        <begin position="306"/>
        <end position="327"/>
    </location>
</feature>
<reference evidence="2 3" key="1">
    <citation type="submission" date="2018-10" db="EMBL/GenBank/DDBJ databases">
        <title>Isolation, diversity and antibacterial activity of antinobacteria from the wheat rhizosphere soil.</title>
        <authorList>
            <person name="Sun T."/>
        </authorList>
    </citation>
    <scope>NUCLEOTIDE SEQUENCE [LARGE SCALE GENOMIC DNA]</scope>
    <source>
        <strain evidence="2 3">SJ-23</strain>
    </source>
</reference>
<dbReference type="EMBL" id="RHHB01000005">
    <property type="protein sequence ID" value="RNB51134.1"/>
    <property type="molecule type" value="Genomic_DNA"/>
</dbReference>
<feature type="transmembrane region" description="Helical" evidence="1">
    <location>
        <begin position="209"/>
        <end position="228"/>
    </location>
</feature>
<gene>
    <name evidence="2" type="ORF">EDM22_05450</name>
</gene>
<dbReference type="AlphaFoldDB" id="A0A3M8AIW5"/>
<feature type="transmembrane region" description="Helical" evidence="1">
    <location>
        <begin position="116"/>
        <end position="137"/>
    </location>
</feature>
<organism evidence="2 3">
    <name type="scientific">Agromyces tardus</name>
    <dbReference type="NCBI Taxonomy" id="2583849"/>
    <lineage>
        <taxon>Bacteria</taxon>
        <taxon>Bacillati</taxon>
        <taxon>Actinomycetota</taxon>
        <taxon>Actinomycetes</taxon>
        <taxon>Micrococcales</taxon>
        <taxon>Microbacteriaceae</taxon>
        <taxon>Agromyces</taxon>
    </lineage>
</organism>
<dbReference type="Proteomes" id="UP000275048">
    <property type="component" value="Unassembled WGS sequence"/>
</dbReference>
<evidence type="ECO:0000313" key="3">
    <source>
        <dbReference type="Proteomes" id="UP000275048"/>
    </source>
</evidence>
<feature type="transmembrane region" description="Helical" evidence="1">
    <location>
        <begin position="280"/>
        <end position="299"/>
    </location>
</feature>